<dbReference type="Gene3D" id="3.40.30.120">
    <property type="match status" value="1"/>
</dbReference>
<dbReference type="InterPro" id="IPR050641">
    <property type="entry name" value="RIFMO-like"/>
</dbReference>
<comment type="cofactor">
    <cofactor evidence="1">
        <name>FAD</name>
        <dbReference type="ChEBI" id="CHEBI:57692"/>
    </cofactor>
</comment>
<dbReference type="PRINTS" id="PR00420">
    <property type="entry name" value="RNGMNOXGNASE"/>
</dbReference>
<name>A0AAE3G9P1_9PSEU</name>
<evidence type="ECO:0000256" key="4">
    <source>
        <dbReference type="SAM" id="MobiDB-lite"/>
    </source>
</evidence>
<dbReference type="EMBL" id="JAMTCK010000002">
    <property type="protein sequence ID" value="MCP2164231.1"/>
    <property type="molecule type" value="Genomic_DNA"/>
</dbReference>
<keyword evidence="7" id="KW-1185">Reference proteome</keyword>
<evidence type="ECO:0000256" key="1">
    <source>
        <dbReference type="ARBA" id="ARBA00001974"/>
    </source>
</evidence>
<feature type="region of interest" description="Disordered" evidence="4">
    <location>
        <begin position="479"/>
        <end position="500"/>
    </location>
</feature>
<protein>
    <submittedName>
        <fullName evidence="6">2-polyprenyl-6-methoxyphenol hydroxylase</fullName>
    </submittedName>
</protein>
<dbReference type="Proteomes" id="UP001206128">
    <property type="component" value="Unassembled WGS sequence"/>
</dbReference>
<dbReference type="AlphaFoldDB" id="A0AAE3G9P1"/>
<feature type="compositionally biased region" description="Polar residues" evidence="4">
    <location>
        <begin position="481"/>
        <end position="494"/>
    </location>
</feature>
<dbReference type="GO" id="GO:0071949">
    <property type="term" value="F:FAD binding"/>
    <property type="evidence" value="ECO:0007669"/>
    <property type="project" value="InterPro"/>
</dbReference>
<accession>A0AAE3G9P1</accession>
<dbReference type="GO" id="GO:0016709">
    <property type="term" value="F:oxidoreductase activity, acting on paired donors, with incorporation or reduction of molecular oxygen, NAD(P)H as one donor, and incorporation of one atom of oxygen"/>
    <property type="evidence" value="ECO:0007669"/>
    <property type="project" value="UniProtKB-ARBA"/>
</dbReference>
<dbReference type="RefSeq" id="WP_253767671.1">
    <property type="nucleotide sequence ID" value="NZ_JAMTCK010000002.1"/>
</dbReference>
<dbReference type="Pfam" id="PF21274">
    <property type="entry name" value="Rng_hyd_C"/>
    <property type="match status" value="1"/>
</dbReference>
<dbReference type="PANTHER" id="PTHR43004:SF19">
    <property type="entry name" value="BINDING MONOOXYGENASE, PUTATIVE (JCVI)-RELATED"/>
    <property type="match status" value="1"/>
</dbReference>
<evidence type="ECO:0000256" key="3">
    <source>
        <dbReference type="ARBA" id="ARBA00022827"/>
    </source>
</evidence>
<evidence type="ECO:0000313" key="6">
    <source>
        <dbReference type="EMBL" id="MCP2164231.1"/>
    </source>
</evidence>
<reference evidence="6" key="1">
    <citation type="submission" date="2022-06" db="EMBL/GenBank/DDBJ databases">
        <title>Genomic Encyclopedia of Archaeal and Bacterial Type Strains, Phase II (KMG-II): from individual species to whole genera.</title>
        <authorList>
            <person name="Goeker M."/>
        </authorList>
    </citation>
    <scope>NUCLEOTIDE SEQUENCE</scope>
    <source>
        <strain evidence="6">DSM 43935</strain>
    </source>
</reference>
<organism evidence="6 7">
    <name type="scientific">Goodfellowiella coeruleoviolacea</name>
    <dbReference type="NCBI Taxonomy" id="334858"/>
    <lineage>
        <taxon>Bacteria</taxon>
        <taxon>Bacillati</taxon>
        <taxon>Actinomycetota</taxon>
        <taxon>Actinomycetes</taxon>
        <taxon>Pseudonocardiales</taxon>
        <taxon>Pseudonocardiaceae</taxon>
        <taxon>Goodfellowiella</taxon>
    </lineage>
</organism>
<evidence type="ECO:0000256" key="2">
    <source>
        <dbReference type="ARBA" id="ARBA00022630"/>
    </source>
</evidence>
<gene>
    <name evidence="6" type="ORF">LX83_001071</name>
</gene>
<dbReference type="PANTHER" id="PTHR43004">
    <property type="entry name" value="TRK SYSTEM POTASSIUM UPTAKE PROTEIN"/>
    <property type="match status" value="1"/>
</dbReference>
<evidence type="ECO:0000313" key="7">
    <source>
        <dbReference type="Proteomes" id="UP001206128"/>
    </source>
</evidence>
<keyword evidence="3" id="KW-0274">FAD</keyword>
<dbReference type="Gene3D" id="3.30.9.10">
    <property type="entry name" value="D-Amino Acid Oxidase, subunit A, domain 2"/>
    <property type="match status" value="1"/>
</dbReference>
<dbReference type="Pfam" id="PF01494">
    <property type="entry name" value="FAD_binding_3"/>
    <property type="match status" value="1"/>
</dbReference>
<sequence>MSQIPVLIAGGGTVGLATAVFLGHHGVPALVVERRPAPANHPRALGLSPRTLELFREVGLSDVVDTAAVRNAQLWKADARTVAEIDRSKAPSPGPRPADALTPVLARGHYPQDHLDAVLLPAARQRGAAVEYGVAVHAVDQDADGVSVTLSDGRVIRADYLVGADGLNSAVRTSLGISTTGPGEIGNIVINILFHADLNGRFGTMPLMTQISHPDAAGMLLAVGERRWVMHVTVPADAGLSAADFTEQRCAEAVRTAIGADDVPVEIVSALPWRATVRMADEFRSGRAFLVGDAARAVSPLGAFGLNTGLADAHNLAWKLAAVLAGQAGDALLDSYHQERHAIAELVTRQALLRWENPRLHWDPSAVAERAAVGAWNASLVTMGYRYHGSNAVFGPVAPVPSTEDLAASLDGAPGSHLPHRWLRRNGPSGADGGDVSTLDLIGSRFTVLAGPAGADWCAAAGKVGADLGLDLRAVRITGPANGTSQDGQTSQDGEVTDPTGQWPASVGIGDSGALLVRPDGFVAWRSTTTPADPAAALGAALTAVTGRANYPTAAS</sequence>
<dbReference type="InterPro" id="IPR036188">
    <property type="entry name" value="FAD/NAD-bd_sf"/>
</dbReference>
<keyword evidence="2" id="KW-0285">Flavoprotein</keyword>
<dbReference type="SUPFAM" id="SSF51905">
    <property type="entry name" value="FAD/NAD(P)-binding domain"/>
    <property type="match status" value="1"/>
</dbReference>
<evidence type="ECO:0000259" key="5">
    <source>
        <dbReference type="Pfam" id="PF01494"/>
    </source>
</evidence>
<comment type="caution">
    <text evidence="6">The sequence shown here is derived from an EMBL/GenBank/DDBJ whole genome shotgun (WGS) entry which is preliminary data.</text>
</comment>
<dbReference type="InterPro" id="IPR002938">
    <property type="entry name" value="FAD-bd"/>
</dbReference>
<feature type="domain" description="FAD-binding" evidence="5">
    <location>
        <begin position="4"/>
        <end position="350"/>
    </location>
</feature>
<proteinExistence type="predicted"/>
<dbReference type="Gene3D" id="3.50.50.60">
    <property type="entry name" value="FAD/NAD(P)-binding domain"/>
    <property type="match status" value="1"/>
</dbReference>